<evidence type="ECO:0000313" key="3">
    <source>
        <dbReference type="EMBL" id="MBA2881511.1"/>
    </source>
</evidence>
<dbReference type="Pfam" id="PF13452">
    <property type="entry name" value="FAS1_DH_region"/>
    <property type="match status" value="1"/>
</dbReference>
<dbReference type="InterPro" id="IPR039569">
    <property type="entry name" value="FAS1-like_DH_region"/>
</dbReference>
<dbReference type="Proteomes" id="UP000525298">
    <property type="component" value="Unassembled WGS sequence"/>
</dbReference>
<dbReference type="GO" id="GO:0003857">
    <property type="term" value="F:(3S)-3-hydroxyacyl-CoA dehydrogenase (NAD+) activity"/>
    <property type="evidence" value="ECO:0007669"/>
    <property type="project" value="TreeGrafter"/>
</dbReference>
<protein>
    <submittedName>
        <fullName evidence="3">Acyl dehydratase</fullName>
    </submittedName>
</protein>
<reference evidence="3 4" key="1">
    <citation type="submission" date="2020-07" db="EMBL/GenBank/DDBJ databases">
        <title>Genomic Encyclopedia of Type Strains, Phase IV (KMG-IV): sequencing the most valuable type-strain genomes for metagenomic binning, comparative biology and taxonomic classification.</title>
        <authorList>
            <person name="Goeker M."/>
        </authorList>
    </citation>
    <scope>NUCLEOTIDE SEQUENCE [LARGE SCALE GENOMIC DNA]</scope>
    <source>
        <strain evidence="3 4">DSM 17721</strain>
    </source>
</reference>
<dbReference type="Pfam" id="PF01575">
    <property type="entry name" value="MaoC_dehydratas"/>
    <property type="match status" value="1"/>
</dbReference>
<dbReference type="GO" id="GO:0044594">
    <property type="term" value="F:17-beta-hydroxysteroid dehydrogenase (NAD+) activity"/>
    <property type="evidence" value="ECO:0007669"/>
    <property type="project" value="TreeGrafter"/>
</dbReference>
<dbReference type="CDD" id="cd03441">
    <property type="entry name" value="R_hydratase_like"/>
    <property type="match status" value="1"/>
</dbReference>
<dbReference type="RefSeq" id="WP_181551163.1">
    <property type="nucleotide sequence ID" value="NZ_JACDUS010000004.1"/>
</dbReference>
<proteinExistence type="predicted"/>
<dbReference type="GO" id="GO:0004300">
    <property type="term" value="F:enoyl-CoA hydratase activity"/>
    <property type="evidence" value="ECO:0007669"/>
    <property type="project" value="TreeGrafter"/>
</dbReference>
<dbReference type="InterPro" id="IPR029069">
    <property type="entry name" value="HotDog_dom_sf"/>
</dbReference>
<sequence>MELNTRFVGTALRSRQTIVKWRDTMNYAAAVGDNNPVYFDDTRENGIIAPPMFCVALTWPICERLGEHLESESFPKEVIPTQVHYTEHIHIHRPMKPEDRLTIRGTIAGIQPHRAGTHVIIRFDATDDNGAPVFTEHLGGLMRGVRCTGAAAAQENVPEIPRHQADTGAMDWVQPLDINPLLPYIYDGCTGIYFPIHTSIQFARSVGLPGIILQGTATLALAVREITNAFSGCDPTRIRSISCRFTDMVEPGTRISIKATPVAENNGDNSIFFVVTNKDGRKAVRDGQVILKNVLDRKETLR</sequence>
<comment type="caution">
    <text evidence="3">The sequence shown here is derived from an EMBL/GenBank/DDBJ whole genome shotgun (WGS) entry which is preliminary data.</text>
</comment>
<evidence type="ECO:0000259" key="1">
    <source>
        <dbReference type="Pfam" id="PF01575"/>
    </source>
</evidence>
<dbReference type="AlphaFoldDB" id="A0A7W0HKW8"/>
<feature type="domain" description="FAS1-like dehydratase" evidence="2">
    <location>
        <begin position="7"/>
        <end position="135"/>
    </location>
</feature>
<dbReference type="EMBL" id="JACDUS010000004">
    <property type="protein sequence ID" value="MBA2881511.1"/>
    <property type="molecule type" value="Genomic_DNA"/>
</dbReference>
<name>A0A7W0HKW8_9BACT</name>
<dbReference type="Gene3D" id="3.10.129.10">
    <property type="entry name" value="Hotdog Thioesterase"/>
    <property type="match status" value="1"/>
</dbReference>
<organism evidence="3 4">
    <name type="scientific">Desulfosalsimonas propionicica</name>
    <dbReference type="NCBI Taxonomy" id="332175"/>
    <lineage>
        <taxon>Bacteria</taxon>
        <taxon>Pseudomonadati</taxon>
        <taxon>Thermodesulfobacteriota</taxon>
        <taxon>Desulfobacteria</taxon>
        <taxon>Desulfobacterales</taxon>
        <taxon>Desulfosalsimonadaceae</taxon>
        <taxon>Desulfosalsimonas</taxon>
    </lineage>
</organism>
<dbReference type="PANTHER" id="PTHR13078:SF56">
    <property type="entry name" value="PEROXISOMAL MULTIFUNCTIONAL ENZYME TYPE 2"/>
    <property type="match status" value="1"/>
</dbReference>
<gene>
    <name evidence="3" type="ORF">HNR65_001838</name>
</gene>
<feature type="domain" description="MaoC-like" evidence="1">
    <location>
        <begin position="185"/>
        <end position="278"/>
    </location>
</feature>
<evidence type="ECO:0000259" key="2">
    <source>
        <dbReference type="Pfam" id="PF13452"/>
    </source>
</evidence>
<dbReference type="GO" id="GO:0006635">
    <property type="term" value="P:fatty acid beta-oxidation"/>
    <property type="evidence" value="ECO:0007669"/>
    <property type="project" value="TreeGrafter"/>
</dbReference>
<dbReference type="SUPFAM" id="SSF54637">
    <property type="entry name" value="Thioesterase/thiol ester dehydrase-isomerase"/>
    <property type="match status" value="2"/>
</dbReference>
<evidence type="ECO:0000313" key="4">
    <source>
        <dbReference type="Proteomes" id="UP000525298"/>
    </source>
</evidence>
<keyword evidence="4" id="KW-1185">Reference proteome</keyword>
<accession>A0A7W0HKW8</accession>
<dbReference type="PANTHER" id="PTHR13078">
    <property type="entry name" value="PEROXISOMAL MULTIFUNCTIONAL ENZYME TYPE 2-RELATED"/>
    <property type="match status" value="1"/>
</dbReference>
<dbReference type="InterPro" id="IPR002539">
    <property type="entry name" value="MaoC-like_dom"/>
</dbReference>